<protein>
    <recommendedName>
        <fullName evidence="12">DNA 3'-5' helicase</fullName>
        <ecNumber evidence="12">5.6.2.4</ecNumber>
    </recommendedName>
    <alternativeName>
        <fullName evidence="13">DNA 3'-5' helicase II</fullName>
    </alternativeName>
</protein>
<dbReference type="InterPro" id="IPR014151">
    <property type="entry name" value="DNA_helicase_AddA"/>
</dbReference>
<dbReference type="InterPro" id="IPR038726">
    <property type="entry name" value="PDDEXK_AddAB-type"/>
</dbReference>
<dbReference type="InterPro" id="IPR000212">
    <property type="entry name" value="DNA_helicase_UvrD/REP"/>
</dbReference>
<dbReference type="Proteomes" id="UP000557392">
    <property type="component" value="Unassembled WGS sequence"/>
</dbReference>
<evidence type="ECO:0000256" key="11">
    <source>
        <dbReference type="ARBA" id="ARBA00034617"/>
    </source>
</evidence>
<proteinExistence type="predicted"/>
<feature type="domain" description="UvrD-like helicase ATP-binding" evidence="17">
    <location>
        <begin position="7"/>
        <end position="498"/>
    </location>
</feature>
<evidence type="ECO:0000256" key="7">
    <source>
        <dbReference type="ARBA" id="ARBA00022840"/>
    </source>
</evidence>
<comment type="catalytic activity">
    <reaction evidence="11">
        <text>Couples ATP hydrolysis with the unwinding of duplex DNA by translocating in the 3'-5' direction.</text>
        <dbReference type="EC" id="5.6.2.4"/>
    </reaction>
</comment>
<dbReference type="AlphaFoldDB" id="A0A7W6JPV6"/>
<dbReference type="SUPFAM" id="SSF52540">
    <property type="entry name" value="P-loop containing nucleoside triphosphate hydrolases"/>
    <property type="match status" value="1"/>
</dbReference>
<dbReference type="GO" id="GO:0033202">
    <property type="term" value="C:DNA helicase complex"/>
    <property type="evidence" value="ECO:0007669"/>
    <property type="project" value="TreeGrafter"/>
</dbReference>
<name>A0A7W6JPV6_9SPHN</name>
<dbReference type="Gene3D" id="3.90.320.10">
    <property type="match status" value="1"/>
</dbReference>
<dbReference type="GO" id="GO:0043138">
    <property type="term" value="F:3'-5' DNA helicase activity"/>
    <property type="evidence" value="ECO:0007669"/>
    <property type="project" value="UniProtKB-EC"/>
</dbReference>
<dbReference type="PANTHER" id="PTHR11070">
    <property type="entry name" value="UVRD / RECB / PCRA DNA HELICASE FAMILY MEMBER"/>
    <property type="match status" value="1"/>
</dbReference>
<accession>A0A7W6JPV6</accession>
<dbReference type="InterPro" id="IPR027417">
    <property type="entry name" value="P-loop_NTPase"/>
</dbReference>
<keyword evidence="3" id="KW-0227">DNA damage</keyword>
<organism evidence="19 20">
    <name type="scientific">Sphingomonas kyeonggiensis</name>
    <dbReference type="NCBI Taxonomy" id="1268553"/>
    <lineage>
        <taxon>Bacteria</taxon>
        <taxon>Pseudomonadati</taxon>
        <taxon>Pseudomonadota</taxon>
        <taxon>Alphaproteobacteria</taxon>
        <taxon>Sphingomonadales</taxon>
        <taxon>Sphingomonadaceae</taxon>
        <taxon>Sphingomonas</taxon>
    </lineage>
</organism>
<evidence type="ECO:0000256" key="15">
    <source>
        <dbReference type="PROSITE-ProRule" id="PRU00560"/>
    </source>
</evidence>
<evidence type="ECO:0000256" key="13">
    <source>
        <dbReference type="ARBA" id="ARBA00034923"/>
    </source>
</evidence>
<dbReference type="Pfam" id="PF00580">
    <property type="entry name" value="UvrD-helicase"/>
    <property type="match status" value="1"/>
</dbReference>
<evidence type="ECO:0000313" key="19">
    <source>
        <dbReference type="EMBL" id="MBB4097303.1"/>
    </source>
</evidence>
<evidence type="ECO:0000256" key="14">
    <source>
        <dbReference type="ARBA" id="ARBA00048988"/>
    </source>
</evidence>
<dbReference type="NCBIfam" id="TIGR02784">
    <property type="entry name" value="addA_alphas"/>
    <property type="match status" value="1"/>
</dbReference>
<dbReference type="GO" id="GO:0004527">
    <property type="term" value="F:exonuclease activity"/>
    <property type="evidence" value="ECO:0007669"/>
    <property type="project" value="UniProtKB-KW"/>
</dbReference>
<evidence type="ECO:0000256" key="6">
    <source>
        <dbReference type="ARBA" id="ARBA00022839"/>
    </source>
</evidence>
<dbReference type="GO" id="GO:0005829">
    <property type="term" value="C:cytosol"/>
    <property type="evidence" value="ECO:0007669"/>
    <property type="project" value="TreeGrafter"/>
</dbReference>
<keyword evidence="1" id="KW-0540">Nuclease</keyword>
<dbReference type="GO" id="GO:0003677">
    <property type="term" value="F:DNA binding"/>
    <property type="evidence" value="ECO:0007669"/>
    <property type="project" value="UniProtKB-KW"/>
</dbReference>
<feature type="region of interest" description="Disordered" evidence="16">
    <location>
        <begin position="1"/>
        <end position="21"/>
    </location>
</feature>
<feature type="region of interest" description="Disordered" evidence="16">
    <location>
        <begin position="902"/>
        <end position="921"/>
    </location>
</feature>
<evidence type="ECO:0000313" key="20">
    <source>
        <dbReference type="Proteomes" id="UP000557392"/>
    </source>
</evidence>
<evidence type="ECO:0000259" key="17">
    <source>
        <dbReference type="PROSITE" id="PS51198"/>
    </source>
</evidence>
<evidence type="ECO:0000259" key="18">
    <source>
        <dbReference type="PROSITE" id="PS51217"/>
    </source>
</evidence>
<evidence type="ECO:0000256" key="9">
    <source>
        <dbReference type="ARBA" id="ARBA00023204"/>
    </source>
</evidence>
<feature type="region of interest" description="Disordered" evidence="16">
    <location>
        <begin position="936"/>
        <end position="966"/>
    </location>
</feature>
<keyword evidence="9" id="KW-0234">DNA repair</keyword>
<dbReference type="PANTHER" id="PTHR11070:SF2">
    <property type="entry name" value="ATP-DEPENDENT DNA HELICASE SRS2"/>
    <property type="match status" value="1"/>
</dbReference>
<evidence type="ECO:0000256" key="12">
    <source>
        <dbReference type="ARBA" id="ARBA00034808"/>
    </source>
</evidence>
<dbReference type="GO" id="GO:0005524">
    <property type="term" value="F:ATP binding"/>
    <property type="evidence" value="ECO:0007669"/>
    <property type="project" value="UniProtKB-UniRule"/>
</dbReference>
<dbReference type="Pfam" id="PF13361">
    <property type="entry name" value="UvrD_C"/>
    <property type="match status" value="1"/>
</dbReference>
<evidence type="ECO:0000256" key="3">
    <source>
        <dbReference type="ARBA" id="ARBA00022763"/>
    </source>
</evidence>
<evidence type="ECO:0000256" key="5">
    <source>
        <dbReference type="ARBA" id="ARBA00022806"/>
    </source>
</evidence>
<evidence type="ECO:0000256" key="16">
    <source>
        <dbReference type="SAM" id="MobiDB-lite"/>
    </source>
</evidence>
<evidence type="ECO:0000256" key="10">
    <source>
        <dbReference type="ARBA" id="ARBA00023235"/>
    </source>
</evidence>
<keyword evidence="2 15" id="KW-0547">Nucleotide-binding</keyword>
<keyword evidence="8" id="KW-0238">DNA-binding</keyword>
<dbReference type="RefSeq" id="WP_183994828.1">
    <property type="nucleotide sequence ID" value="NZ_JACIEH010000001.1"/>
</dbReference>
<dbReference type="Gene3D" id="3.40.50.300">
    <property type="entry name" value="P-loop containing nucleotide triphosphate hydrolases"/>
    <property type="match status" value="4"/>
</dbReference>
<reference evidence="19 20" key="1">
    <citation type="submission" date="2020-08" db="EMBL/GenBank/DDBJ databases">
        <title>Genomic Encyclopedia of Type Strains, Phase IV (KMG-IV): sequencing the most valuable type-strain genomes for metagenomic binning, comparative biology and taxonomic classification.</title>
        <authorList>
            <person name="Goeker M."/>
        </authorList>
    </citation>
    <scope>NUCLEOTIDE SEQUENCE [LARGE SCALE GENOMIC DNA]</scope>
    <source>
        <strain evidence="19 20">DSM 101806</strain>
    </source>
</reference>
<dbReference type="EMBL" id="JACIEH010000001">
    <property type="protein sequence ID" value="MBB4097303.1"/>
    <property type="molecule type" value="Genomic_DNA"/>
</dbReference>
<dbReference type="InterPro" id="IPR014016">
    <property type="entry name" value="UvrD-like_ATP-bd"/>
</dbReference>
<dbReference type="EC" id="5.6.2.4" evidence="12"/>
<keyword evidence="4 15" id="KW-0378">Hydrolase</keyword>
<dbReference type="InterPro" id="IPR014017">
    <property type="entry name" value="DNA_helicase_UvrD-like_C"/>
</dbReference>
<keyword evidence="20" id="KW-1185">Reference proteome</keyword>
<evidence type="ECO:0000256" key="4">
    <source>
        <dbReference type="ARBA" id="ARBA00022801"/>
    </source>
</evidence>
<keyword evidence="5 15" id="KW-0347">Helicase</keyword>
<dbReference type="PROSITE" id="PS51198">
    <property type="entry name" value="UVRD_HELICASE_ATP_BIND"/>
    <property type="match status" value="1"/>
</dbReference>
<comment type="catalytic activity">
    <reaction evidence="14">
        <text>ATP + H2O = ADP + phosphate + H(+)</text>
        <dbReference type="Rhea" id="RHEA:13065"/>
        <dbReference type="ChEBI" id="CHEBI:15377"/>
        <dbReference type="ChEBI" id="CHEBI:15378"/>
        <dbReference type="ChEBI" id="CHEBI:30616"/>
        <dbReference type="ChEBI" id="CHEBI:43474"/>
        <dbReference type="ChEBI" id="CHEBI:456216"/>
        <dbReference type="EC" id="5.6.2.4"/>
    </reaction>
</comment>
<gene>
    <name evidence="19" type="ORF">GGR46_000836</name>
</gene>
<feature type="binding site" evidence="15">
    <location>
        <begin position="28"/>
        <end position="35"/>
    </location>
    <ligand>
        <name>ATP</name>
        <dbReference type="ChEBI" id="CHEBI:30616"/>
    </ligand>
</feature>
<evidence type="ECO:0000256" key="8">
    <source>
        <dbReference type="ARBA" id="ARBA00023125"/>
    </source>
</evidence>
<keyword evidence="7 15" id="KW-0067">ATP-binding</keyword>
<dbReference type="Pfam" id="PF12705">
    <property type="entry name" value="PDDEXK_1"/>
    <property type="match status" value="1"/>
</dbReference>
<comment type="caution">
    <text evidence="19">The sequence shown here is derived from an EMBL/GenBank/DDBJ whole genome shotgun (WGS) entry which is preliminary data.</text>
</comment>
<dbReference type="InterPro" id="IPR011604">
    <property type="entry name" value="PDDEXK-like_dom_sf"/>
</dbReference>
<dbReference type="PROSITE" id="PS51217">
    <property type="entry name" value="UVRD_HELICASE_CTER"/>
    <property type="match status" value="1"/>
</dbReference>
<keyword evidence="6" id="KW-0269">Exonuclease</keyword>
<keyword evidence="10" id="KW-0413">Isomerase</keyword>
<evidence type="ECO:0000256" key="1">
    <source>
        <dbReference type="ARBA" id="ARBA00022722"/>
    </source>
</evidence>
<sequence length="1145" mass="123243">MSEVRPLHKLKGNQKTASDPGRHIWLSASAGTGKTQVLAARVWRLLLNGTDPGAILCLTFTKAGAAEMSERITSRLARWVRASDTELAADLEALGENISPAGREKARQLFAKVLDAPGGGIRIQTIHSFCQSLLAAFPMEAGLVPGFRPLDQREEAVLAREALAEMLVDAVRDGRDWIVDAVGALSLRLGEGKAEDFLKECARAGEAMTDLPPAIQPYLREALGLPEGDIDAEIARRCADDSFDLGSLRALTVMNADWGTARGLERADIAAAWLSKGPEARAASLADLHSIWATAKGEPRSFGKGQAPQEPSYADYAMRLHATCAALLGMKTQAAYADLLARGLEAGRIYAETYRQAKRRLGAVDFNDLIHATVALLAEPGMGEWVRFKLDQATEHVLIDEAQDTNPQQWAIVSAIADEFFVGEGVRAETVRTLFTVGDYKQAIFGFQGTDPIFFRAAFERFLAKSQIHPDLDYAFDADKPEPREVEELSLTHSFRSTRPVLEFVDAALGALPAPGMGELSDLEEHASEVPGPGTVTLWPPVTEGGSEADEEEWVSDATRKLAGDIAKAIKGWIGTLELESKGRTLAPEDVMILVKRRGELASLIVARLYAEGVPVAGVDRLRLNAPLAVQDLLAAIRFALQPEDDLSLASLLVSPLIGWTQQELMDACVRTSGGLWRHLRQTQPEARLAPLYALLARADIATPYRFLEELLSGPLDGRRKLLRRLGEEARDPIEELLNATLNFEKLATPSLQRFLDWFDRGDVEIVRDAAQPQAAVRVMTAHGAKGLQAPLVILADATVDPTRSPRDFLGWEPSTASGKIPIFRPRASERGVLGEVLENADARELSEHWRLFYVAATRAEERLVIAGALGPMAKGVPPAKSWYAASAAALDALGVSEGETREFKGLRPQNPVPARARTASGPAVVAALPDWARRPAPAEARPPRPLAPSSLGDDSVADPPPSPAMRAAAERGRLLHALFERLPSVSPGDRAAAAERWLAGAGGVTDEALRGELVSAALAVTEDPRFADLFGPGSLGEAPIAAVVGEGVVVSGTVDRLVVTPSHVRVIDFKTGRRAPADLEAIPPYHLRQMAAYVAALAVIFPGRTIEAGLLYAAGPVLHLLPPDLLSAHKPGFADMEQSLGLRA</sequence>
<feature type="domain" description="UvrD-like helicase C-terminal" evidence="18">
    <location>
        <begin position="517"/>
        <end position="787"/>
    </location>
</feature>
<evidence type="ECO:0000256" key="2">
    <source>
        <dbReference type="ARBA" id="ARBA00022741"/>
    </source>
</evidence>
<dbReference type="Gene3D" id="1.10.486.10">
    <property type="entry name" value="PCRA, domain 4"/>
    <property type="match status" value="1"/>
</dbReference>
<dbReference type="GO" id="GO:0000725">
    <property type="term" value="P:recombinational repair"/>
    <property type="evidence" value="ECO:0007669"/>
    <property type="project" value="TreeGrafter"/>
</dbReference>